<feature type="transmembrane region" description="Helical" evidence="1">
    <location>
        <begin position="58"/>
        <end position="79"/>
    </location>
</feature>
<comment type="caution">
    <text evidence="2">The sequence shown here is derived from an EMBL/GenBank/DDBJ whole genome shotgun (WGS) entry which is preliminary data.</text>
</comment>
<feature type="transmembrane region" description="Helical" evidence="1">
    <location>
        <begin position="24"/>
        <end position="46"/>
    </location>
</feature>
<reference evidence="2 3" key="1">
    <citation type="submission" date="2024-12" db="EMBL/GenBank/DDBJ databases">
        <authorList>
            <person name="Lee Y."/>
        </authorList>
    </citation>
    <scope>NUCLEOTIDE SEQUENCE [LARGE SCALE GENOMIC DNA]</scope>
    <source>
        <strain evidence="2 3">03SUJ4</strain>
    </source>
</reference>
<evidence type="ECO:0000313" key="3">
    <source>
        <dbReference type="Proteomes" id="UP001634747"/>
    </source>
</evidence>
<sequence length="168" mass="19791">MGDWLYLEEGESELRLHVPARNNAIAVIIASSVSASCVLYAGYFFFLWLSRSEQGWSFLYDILSNLLLFTGVFAVRALLRQLVTRKIIFERWVIGVEERLLGIRVRRRWINVSRITRWLDILNPQGTATIGFEFAKTRERTSKVIWQMPSDQWLNLITRMQRKDFVYV</sequence>
<name>A0ABW9KF77_9BACT</name>
<gene>
    <name evidence="2" type="ORF">ACK2TP_00855</name>
</gene>
<evidence type="ECO:0000256" key="1">
    <source>
        <dbReference type="SAM" id="Phobius"/>
    </source>
</evidence>
<keyword evidence="1" id="KW-0472">Membrane</keyword>
<proteinExistence type="predicted"/>
<evidence type="ECO:0000313" key="2">
    <source>
        <dbReference type="EMBL" id="MFN2974301.1"/>
    </source>
</evidence>
<protein>
    <recommendedName>
        <fullName evidence="4">PH domain-containing protein</fullName>
    </recommendedName>
</protein>
<keyword evidence="3" id="KW-1185">Reference proteome</keyword>
<evidence type="ECO:0008006" key="4">
    <source>
        <dbReference type="Google" id="ProtNLM"/>
    </source>
</evidence>
<dbReference type="RefSeq" id="WP_263414131.1">
    <property type="nucleotide sequence ID" value="NZ_BAABBH010000001.1"/>
</dbReference>
<keyword evidence="1" id="KW-1133">Transmembrane helix</keyword>
<dbReference type="Proteomes" id="UP001634747">
    <property type="component" value="Unassembled WGS sequence"/>
</dbReference>
<organism evidence="2 3">
    <name type="scientific">Terriglobus aquaticus</name>
    <dbReference type="NCBI Taxonomy" id="940139"/>
    <lineage>
        <taxon>Bacteria</taxon>
        <taxon>Pseudomonadati</taxon>
        <taxon>Acidobacteriota</taxon>
        <taxon>Terriglobia</taxon>
        <taxon>Terriglobales</taxon>
        <taxon>Acidobacteriaceae</taxon>
        <taxon>Terriglobus</taxon>
    </lineage>
</organism>
<keyword evidence="1" id="KW-0812">Transmembrane</keyword>
<dbReference type="EMBL" id="JBJYXY010000001">
    <property type="protein sequence ID" value="MFN2974301.1"/>
    <property type="molecule type" value="Genomic_DNA"/>
</dbReference>
<accession>A0ABW9KF77</accession>